<dbReference type="NCBIfam" id="TIGR00177">
    <property type="entry name" value="molyb_syn"/>
    <property type="match status" value="1"/>
</dbReference>
<dbReference type="PIRSF" id="PIRSF006443">
    <property type="entry name" value="MoaB"/>
    <property type="match status" value="1"/>
</dbReference>
<dbReference type="SUPFAM" id="SSF53218">
    <property type="entry name" value="Molybdenum cofactor biosynthesis proteins"/>
    <property type="match status" value="1"/>
</dbReference>
<keyword evidence="5" id="KW-1185">Reference proteome</keyword>
<comment type="pathway">
    <text evidence="2">Cofactor biosynthesis; molybdopterin biosynthesis.</text>
</comment>
<dbReference type="PANTHER" id="PTHR43232:SF2">
    <property type="entry name" value="MOLYBDENUM COFACTOR BIOSYNTHESIS PROTEIN B"/>
    <property type="match status" value="1"/>
</dbReference>
<gene>
    <name evidence="4" type="primary">moaB</name>
    <name evidence="4" type="ORF">NLF92_04545</name>
</gene>
<dbReference type="AlphaFoldDB" id="A0AA41WX82"/>
<dbReference type="InterPro" id="IPR001453">
    <property type="entry name" value="MoaB/Mog_dom"/>
</dbReference>
<accession>A0AA41WX82</accession>
<proteinExistence type="inferred from homology"/>
<dbReference type="InterPro" id="IPR036425">
    <property type="entry name" value="MoaB/Mog-like_dom_sf"/>
</dbReference>
<dbReference type="NCBIfam" id="TIGR02667">
    <property type="entry name" value="moaB_proteo"/>
    <property type="match status" value="1"/>
</dbReference>
<dbReference type="CDD" id="cd00886">
    <property type="entry name" value="MogA_MoaB"/>
    <property type="match status" value="1"/>
</dbReference>
<dbReference type="GO" id="GO:0006777">
    <property type="term" value="P:Mo-molybdopterin cofactor biosynthetic process"/>
    <property type="evidence" value="ECO:0007669"/>
    <property type="project" value="UniProtKB-UniRule"/>
</dbReference>
<evidence type="ECO:0000259" key="3">
    <source>
        <dbReference type="SMART" id="SM00852"/>
    </source>
</evidence>
<evidence type="ECO:0000313" key="5">
    <source>
        <dbReference type="Proteomes" id="UP001165413"/>
    </source>
</evidence>
<comment type="similarity">
    <text evidence="2">Belongs to the MoaB/Mog family.</text>
</comment>
<comment type="caution">
    <text evidence="4">The sequence shown here is derived from an EMBL/GenBank/DDBJ whole genome shotgun (WGS) entry which is preliminary data.</text>
</comment>
<dbReference type="Pfam" id="PF00994">
    <property type="entry name" value="MoCF_biosynth"/>
    <property type="match status" value="1"/>
</dbReference>
<dbReference type="PANTHER" id="PTHR43232">
    <property type="entry name" value="MOLYBDENUM COFACTOR BIOSYNTHESIS PROTEIN B"/>
    <property type="match status" value="1"/>
</dbReference>
<dbReference type="Proteomes" id="UP001165413">
    <property type="component" value="Unassembled WGS sequence"/>
</dbReference>
<evidence type="ECO:0000256" key="2">
    <source>
        <dbReference type="PIRNR" id="PIRNR006443"/>
    </source>
</evidence>
<dbReference type="GO" id="GO:0005829">
    <property type="term" value="C:cytosol"/>
    <property type="evidence" value="ECO:0007669"/>
    <property type="project" value="TreeGrafter"/>
</dbReference>
<name>A0AA41WX82_9ALTE</name>
<organism evidence="4 5">
    <name type="scientific">Opacimonas viscosa</name>
    <dbReference type="NCBI Taxonomy" id="2961944"/>
    <lineage>
        <taxon>Bacteria</taxon>
        <taxon>Pseudomonadati</taxon>
        <taxon>Pseudomonadota</taxon>
        <taxon>Gammaproteobacteria</taxon>
        <taxon>Alteromonadales</taxon>
        <taxon>Alteromonadaceae</taxon>
        <taxon>Opacimonas</taxon>
    </lineage>
</organism>
<dbReference type="EMBL" id="JANATA010000005">
    <property type="protein sequence ID" value="MCP3428209.1"/>
    <property type="molecule type" value="Genomic_DNA"/>
</dbReference>
<protein>
    <recommendedName>
        <fullName evidence="1 2">Molybdenum cofactor biosynthesis protein B</fullName>
    </recommendedName>
</protein>
<reference evidence="4" key="1">
    <citation type="submission" date="2022-07" db="EMBL/GenBank/DDBJ databases">
        <title>Characterization of the Novel Bacterium Alteromonas immobilis LMIT006 and Alteromonas gregis LMIT007.</title>
        <authorList>
            <person name="Lin X."/>
        </authorList>
    </citation>
    <scope>NUCLEOTIDE SEQUENCE</scope>
    <source>
        <strain evidence="4">LMIT007</strain>
    </source>
</reference>
<evidence type="ECO:0000313" key="4">
    <source>
        <dbReference type="EMBL" id="MCP3428209.1"/>
    </source>
</evidence>
<sequence>MHNINPETRVSRPLNIAVLTVSDTRTLENDTSGHALVELAQEAGHHCTAHQIVKDDIYQIRATVSGWIADPNIHAIISTGGTGFAGRDSTPEAMSVLFDKTIEGFGELFRATSFTEIGTSTIQSRALAGLANHTVIFCLPGSTGACRTGWQIIQPQLDASHRPCNFVAHLLPVQACDSRG</sequence>
<dbReference type="RefSeq" id="WP_254099321.1">
    <property type="nucleotide sequence ID" value="NZ_JANATA010000005.1"/>
</dbReference>
<evidence type="ECO:0000256" key="1">
    <source>
        <dbReference type="ARBA" id="ARBA00015262"/>
    </source>
</evidence>
<comment type="function">
    <text evidence="2">May be involved in the biosynthesis of molybdopterin.</text>
</comment>
<feature type="domain" description="MoaB/Mog" evidence="3">
    <location>
        <begin position="17"/>
        <end position="160"/>
    </location>
</feature>
<dbReference type="Gene3D" id="3.40.980.10">
    <property type="entry name" value="MoaB/Mog-like domain"/>
    <property type="match status" value="1"/>
</dbReference>
<keyword evidence="2" id="KW-0501">Molybdenum cofactor biosynthesis</keyword>
<dbReference type="InterPro" id="IPR012245">
    <property type="entry name" value="MoaB"/>
</dbReference>
<dbReference type="SMART" id="SM00852">
    <property type="entry name" value="MoCF_biosynth"/>
    <property type="match status" value="1"/>
</dbReference>
<dbReference type="InterPro" id="IPR013484">
    <property type="entry name" value="MoaB_proteobac"/>
</dbReference>